<evidence type="ECO:0000256" key="13">
    <source>
        <dbReference type="SAM" id="Phobius"/>
    </source>
</evidence>
<feature type="transmembrane region" description="Helical" evidence="13">
    <location>
        <begin position="32"/>
        <end position="53"/>
    </location>
</feature>
<reference evidence="14 15" key="1">
    <citation type="journal article" date="2016" name="Nat. Commun.">
        <title>Thousands of microbial genomes shed light on interconnected biogeochemical processes in an aquifer system.</title>
        <authorList>
            <person name="Anantharaman K."/>
            <person name="Brown C.T."/>
            <person name="Hug L.A."/>
            <person name="Sharon I."/>
            <person name="Castelle C.J."/>
            <person name="Probst A.J."/>
            <person name="Thomas B.C."/>
            <person name="Singh A."/>
            <person name="Wilkins M.J."/>
            <person name="Karaoz U."/>
            <person name="Brodie E.L."/>
            <person name="Williams K.H."/>
            <person name="Hubbard S.S."/>
            <person name="Banfield J.F."/>
        </authorList>
    </citation>
    <scope>NUCLEOTIDE SEQUENCE [LARGE SCALE GENOMIC DNA]</scope>
</reference>
<dbReference type="InterPro" id="IPR000462">
    <property type="entry name" value="CDP-OH_P_trans"/>
</dbReference>
<keyword evidence="10" id="KW-1208">Phospholipid metabolism</keyword>
<dbReference type="STRING" id="1798480.A2851_03865"/>
<keyword evidence="7" id="KW-0443">Lipid metabolism</keyword>
<dbReference type="PIRSF" id="PIRSF000847">
    <property type="entry name" value="Phos_ph_gly_syn"/>
    <property type="match status" value="1"/>
</dbReference>
<dbReference type="InterPro" id="IPR043130">
    <property type="entry name" value="CDP-OH_PTrfase_TM_dom"/>
</dbReference>
<evidence type="ECO:0000256" key="12">
    <source>
        <dbReference type="RuleBase" id="RU003750"/>
    </source>
</evidence>
<evidence type="ECO:0000256" key="6">
    <source>
        <dbReference type="ARBA" id="ARBA00022989"/>
    </source>
</evidence>
<feature type="transmembrane region" description="Helical" evidence="13">
    <location>
        <begin position="152"/>
        <end position="172"/>
    </location>
</feature>
<comment type="caution">
    <text evidence="14">The sequence shown here is derived from an EMBL/GenBank/DDBJ whole genome shotgun (WGS) entry which is preliminary data.</text>
</comment>
<keyword evidence="9" id="KW-0594">Phospholipid biosynthesis</keyword>
<feature type="transmembrane region" description="Helical" evidence="13">
    <location>
        <begin position="6"/>
        <end position="25"/>
    </location>
</feature>
<dbReference type="GO" id="GO:0008444">
    <property type="term" value="F:CDP-diacylglycerol-glycerol-3-phosphate 3-phosphatidyltransferase activity"/>
    <property type="evidence" value="ECO:0007669"/>
    <property type="project" value="UniProtKB-UniRule"/>
</dbReference>
<dbReference type="Proteomes" id="UP000176863">
    <property type="component" value="Unassembled WGS sequence"/>
</dbReference>
<dbReference type="AlphaFoldDB" id="A0A1F6CWK8"/>
<protein>
    <recommendedName>
        <fullName evidence="11">CDP-diacylglycerol--glycerol-3-phosphate 3-phosphatidyltransferase</fullName>
        <ecNumber evidence="11">2.7.8.5</ecNumber>
    </recommendedName>
</protein>
<evidence type="ECO:0000256" key="3">
    <source>
        <dbReference type="ARBA" id="ARBA00022516"/>
    </source>
</evidence>
<dbReference type="Gene3D" id="1.20.120.1760">
    <property type="match status" value="1"/>
</dbReference>
<dbReference type="EMBL" id="MFKT01000010">
    <property type="protein sequence ID" value="OGG53548.1"/>
    <property type="molecule type" value="Genomic_DNA"/>
</dbReference>
<evidence type="ECO:0000256" key="9">
    <source>
        <dbReference type="ARBA" id="ARBA00023209"/>
    </source>
</evidence>
<dbReference type="InterPro" id="IPR048254">
    <property type="entry name" value="CDP_ALCOHOL_P_TRANSF_CS"/>
</dbReference>
<feature type="transmembrane region" description="Helical" evidence="13">
    <location>
        <begin position="128"/>
        <end position="146"/>
    </location>
</feature>
<comment type="subcellular location">
    <subcellularLocation>
        <location evidence="1">Membrane</location>
        <topology evidence="1">Multi-pass membrane protein</topology>
    </subcellularLocation>
</comment>
<proteinExistence type="inferred from homology"/>
<dbReference type="GO" id="GO:0016020">
    <property type="term" value="C:membrane"/>
    <property type="evidence" value="ECO:0007669"/>
    <property type="project" value="UniProtKB-SubCell"/>
</dbReference>
<evidence type="ECO:0000256" key="4">
    <source>
        <dbReference type="ARBA" id="ARBA00022679"/>
    </source>
</evidence>
<dbReference type="InterPro" id="IPR004570">
    <property type="entry name" value="Phosphatidylglycerol_P_synth"/>
</dbReference>
<evidence type="ECO:0000256" key="5">
    <source>
        <dbReference type="ARBA" id="ARBA00022692"/>
    </source>
</evidence>
<evidence type="ECO:0000256" key="10">
    <source>
        <dbReference type="ARBA" id="ARBA00023264"/>
    </source>
</evidence>
<keyword evidence="5 13" id="KW-0812">Transmembrane</keyword>
<evidence type="ECO:0000256" key="2">
    <source>
        <dbReference type="ARBA" id="ARBA00010441"/>
    </source>
</evidence>
<accession>A0A1F6CWK8</accession>
<dbReference type="NCBIfam" id="TIGR00560">
    <property type="entry name" value="pgsA"/>
    <property type="match status" value="1"/>
</dbReference>
<keyword evidence="8 13" id="KW-0472">Membrane</keyword>
<dbReference type="Pfam" id="PF01066">
    <property type="entry name" value="CDP-OH_P_transf"/>
    <property type="match status" value="1"/>
</dbReference>
<evidence type="ECO:0000256" key="1">
    <source>
        <dbReference type="ARBA" id="ARBA00004141"/>
    </source>
</evidence>
<comment type="similarity">
    <text evidence="2 12">Belongs to the CDP-alcohol phosphatidyltransferase class-I family.</text>
</comment>
<dbReference type="EC" id="2.7.8.5" evidence="11"/>
<gene>
    <name evidence="14" type="ORF">A2851_03865</name>
</gene>
<dbReference type="PANTHER" id="PTHR14269:SF62">
    <property type="entry name" value="CDP-DIACYLGLYCEROL--GLYCEROL-3-PHOSPHATE 3-PHOSPHATIDYLTRANSFERASE 1, CHLOROPLASTIC"/>
    <property type="match status" value="1"/>
</dbReference>
<dbReference type="PANTHER" id="PTHR14269">
    <property type="entry name" value="CDP-DIACYLGLYCEROL--GLYCEROL-3-PHOSPHATE 3-PHOSPHATIDYLTRANSFERASE-RELATED"/>
    <property type="match status" value="1"/>
</dbReference>
<organism evidence="14 15">
    <name type="scientific">Candidatus Kaiserbacteria bacterium RIFCSPHIGHO2_01_FULL_53_29</name>
    <dbReference type="NCBI Taxonomy" id="1798480"/>
    <lineage>
        <taxon>Bacteria</taxon>
        <taxon>Candidatus Kaiseribacteriota</taxon>
    </lineage>
</organism>
<dbReference type="GO" id="GO:0046474">
    <property type="term" value="P:glycerophospholipid biosynthetic process"/>
    <property type="evidence" value="ECO:0007669"/>
    <property type="project" value="TreeGrafter"/>
</dbReference>
<dbReference type="InterPro" id="IPR050324">
    <property type="entry name" value="CDP-alcohol_PTase-I"/>
</dbReference>
<evidence type="ECO:0000256" key="8">
    <source>
        <dbReference type="ARBA" id="ARBA00023136"/>
    </source>
</evidence>
<keyword evidence="6 13" id="KW-1133">Transmembrane helix</keyword>
<dbReference type="PROSITE" id="PS00379">
    <property type="entry name" value="CDP_ALCOHOL_P_TRANSF"/>
    <property type="match status" value="1"/>
</dbReference>
<name>A0A1F6CWK8_9BACT</name>
<evidence type="ECO:0000256" key="7">
    <source>
        <dbReference type="ARBA" id="ARBA00023098"/>
    </source>
</evidence>
<evidence type="ECO:0000256" key="11">
    <source>
        <dbReference type="NCBIfam" id="TIGR00560"/>
    </source>
</evidence>
<keyword evidence="4 12" id="KW-0808">Transferase</keyword>
<sequence length="188" mass="21093">MLNSIPNALTIFRGVATLLIVILFYSTFPERYIIAYSLFVLAALSDYFDGYLARRWKVISDFGVVCDPLFDKILVLTLIILLYASNIVAPFILLILFVRDITTDALKNYLLAQGILTPAIYSAKIKTAAQFLMLNFMLLALAFPFIPYMNTAATVFGVIAVIFSLWSAVFYVKRFIALTKKKTASSTQ</sequence>
<evidence type="ECO:0000313" key="14">
    <source>
        <dbReference type="EMBL" id="OGG53548.1"/>
    </source>
</evidence>
<evidence type="ECO:0000313" key="15">
    <source>
        <dbReference type="Proteomes" id="UP000176863"/>
    </source>
</evidence>
<keyword evidence="3" id="KW-0444">Lipid biosynthesis</keyword>
<feature type="transmembrane region" description="Helical" evidence="13">
    <location>
        <begin position="73"/>
        <end position="98"/>
    </location>
</feature>